<evidence type="ECO:0000256" key="1">
    <source>
        <dbReference type="ARBA" id="ARBA00023015"/>
    </source>
</evidence>
<keyword evidence="6" id="KW-1185">Reference proteome</keyword>
<protein>
    <submittedName>
        <fullName evidence="5">MarR family transcriptional regulator</fullName>
    </submittedName>
</protein>
<comment type="caution">
    <text evidence="5">The sequence shown here is derived from an EMBL/GenBank/DDBJ whole genome shotgun (WGS) entry which is preliminary data.</text>
</comment>
<dbReference type="PANTHER" id="PTHR42756">
    <property type="entry name" value="TRANSCRIPTIONAL REGULATOR, MARR"/>
    <property type="match status" value="1"/>
</dbReference>
<reference evidence="5" key="1">
    <citation type="submission" date="2024-06" db="EMBL/GenBank/DDBJ databases">
        <title>Genome sequence of Vogesella sp. MAHUQ-64.</title>
        <authorList>
            <person name="Huq M.A."/>
        </authorList>
    </citation>
    <scope>NUCLEOTIDE SEQUENCE</scope>
    <source>
        <strain evidence="5">MAHUQ-64</strain>
    </source>
</reference>
<evidence type="ECO:0000313" key="5">
    <source>
        <dbReference type="EMBL" id="MEQ6289347.1"/>
    </source>
</evidence>
<organism evidence="5 6">
    <name type="scientific">Vogesella oryzagri</name>
    <dbReference type="NCBI Taxonomy" id="3160864"/>
    <lineage>
        <taxon>Bacteria</taxon>
        <taxon>Pseudomonadati</taxon>
        <taxon>Pseudomonadota</taxon>
        <taxon>Betaproteobacteria</taxon>
        <taxon>Neisseriales</taxon>
        <taxon>Chromobacteriaceae</taxon>
        <taxon>Vogesella</taxon>
    </lineage>
</organism>
<proteinExistence type="predicted"/>
<dbReference type="InterPro" id="IPR000835">
    <property type="entry name" value="HTH_MarR-typ"/>
</dbReference>
<evidence type="ECO:0000256" key="2">
    <source>
        <dbReference type="ARBA" id="ARBA00023125"/>
    </source>
</evidence>
<evidence type="ECO:0000259" key="4">
    <source>
        <dbReference type="PROSITE" id="PS50995"/>
    </source>
</evidence>
<dbReference type="SMART" id="SM00347">
    <property type="entry name" value="HTH_MARR"/>
    <property type="match status" value="1"/>
</dbReference>
<sequence length="150" mass="16647">MPQASMVPRTRDLIRELVRAYQAFEQRSNNRIRLHGLTHAQFDVIATLGNTQGMSCKTLSEKTLITKGTLTGVLDRLLEKALISRTVDANDRRSLFVALTPAGETLFHTAFPDVAGHLRAAFDHMSDAELAQATALLHQLRTALDNHQES</sequence>
<dbReference type="Pfam" id="PF01047">
    <property type="entry name" value="MarR"/>
    <property type="match status" value="1"/>
</dbReference>
<dbReference type="EMBL" id="JBEFLD010000001">
    <property type="protein sequence ID" value="MEQ6289347.1"/>
    <property type="molecule type" value="Genomic_DNA"/>
</dbReference>
<gene>
    <name evidence="5" type="ORF">ABNW52_01810</name>
</gene>
<name>A0ABV1LZJ0_9NEIS</name>
<dbReference type="PRINTS" id="PR00598">
    <property type="entry name" value="HTHMARR"/>
</dbReference>
<dbReference type="RefSeq" id="WP_349583188.1">
    <property type="nucleotide sequence ID" value="NZ_JBEFLD010000001.1"/>
</dbReference>
<dbReference type="PROSITE" id="PS50995">
    <property type="entry name" value="HTH_MARR_2"/>
    <property type="match status" value="1"/>
</dbReference>
<keyword evidence="3" id="KW-0804">Transcription</keyword>
<evidence type="ECO:0000256" key="3">
    <source>
        <dbReference type="ARBA" id="ARBA00023163"/>
    </source>
</evidence>
<dbReference type="SUPFAM" id="SSF46785">
    <property type="entry name" value="Winged helix' DNA-binding domain"/>
    <property type="match status" value="1"/>
</dbReference>
<dbReference type="Proteomes" id="UP001433638">
    <property type="component" value="Unassembled WGS sequence"/>
</dbReference>
<accession>A0ABV1LZJ0</accession>
<dbReference type="InterPro" id="IPR036390">
    <property type="entry name" value="WH_DNA-bd_sf"/>
</dbReference>
<dbReference type="Gene3D" id="1.10.10.10">
    <property type="entry name" value="Winged helix-like DNA-binding domain superfamily/Winged helix DNA-binding domain"/>
    <property type="match status" value="1"/>
</dbReference>
<dbReference type="PANTHER" id="PTHR42756:SF1">
    <property type="entry name" value="TRANSCRIPTIONAL REPRESSOR OF EMRAB OPERON"/>
    <property type="match status" value="1"/>
</dbReference>
<feature type="domain" description="HTH marR-type" evidence="4">
    <location>
        <begin position="10"/>
        <end position="142"/>
    </location>
</feature>
<keyword evidence="1" id="KW-0805">Transcription regulation</keyword>
<dbReference type="InterPro" id="IPR036388">
    <property type="entry name" value="WH-like_DNA-bd_sf"/>
</dbReference>
<evidence type="ECO:0000313" key="6">
    <source>
        <dbReference type="Proteomes" id="UP001433638"/>
    </source>
</evidence>
<keyword evidence="2" id="KW-0238">DNA-binding</keyword>